<keyword evidence="2" id="KW-0808">Transferase</keyword>
<evidence type="ECO:0000256" key="4">
    <source>
        <dbReference type="ARBA" id="ARBA00022777"/>
    </source>
</evidence>
<feature type="region of interest" description="Disordered" evidence="6">
    <location>
        <begin position="65"/>
        <end position="99"/>
    </location>
</feature>
<gene>
    <name evidence="8" type="ORF">RFI_02642</name>
</gene>
<evidence type="ECO:0000256" key="3">
    <source>
        <dbReference type="ARBA" id="ARBA00022741"/>
    </source>
</evidence>
<feature type="non-terminal residue" evidence="8">
    <location>
        <position position="1"/>
    </location>
</feature>
<evidence type="ECO:0000256" key="2">
    <source>
        <dbReference type="ARBA" id="ARBA00022679"/>
    </source>
</evidence>
<dbReference type="SMART" id="SM00133">
    <property type="entry name" value="S_TK_X"/>
    <property type="match status" value="1"/>
</dbReference>
<sequence length="99" mass="11592">KLDFEKLQEMPPLFVPYLANPTDSRYFDDIEAEQDFVKKNTEDDSLYNGMDNRVWGYTFNRVEADDSRKATQNQNPSTEPEKPAFGIIHDDIIDENEEK</sequence>
<evidence type="ECO:0000313" key="8">
    <source>
        <dbReference type="EMBL" id="ETO34454.1"/>
    </source>
</evidence>
<keyword evidence="9" id="KW-1185">Reference proteome</keyword>
<dbReference type="EMBL" id="ASPP01002557">
    <property type="protein sequence ID" value="ETO34454.1"/>
    <property type="molecule type" value="Genomic_DNA"/>
</dbReference>
<dbReference type="Proteomes" id="UP000023152">
    <property type="component" value="Unassembled WGS sequence"/>
</dbReference>
<reference evidence="8 9" key="1">
    <citation type="journal article" date="2013" name="Curr. Biol.">
        <title>The Genome of the Foraminiferan Reticulomyxa filosa.</title>
        <authorList>
            <person name="Glockner G."/>
            <person name="Hulsmann N."/>
            <person name="Schleicher M."/>
            <person name="Noegel A.A."/>
            <person name="Eichinger L."/>
            <person name="Gallinger C."/>
            <person name="Pawlowski J."/>
            <person name="Sierra R."/>
            <person name="Euteneuer U."/>
            <person name="Pillet L."/>
            <person name="Moustafa A."/>
            <person name="Platzer M."/>
            <person name="Groth M."/>
            <person name="Szafranski K."/>
            <person name="Schliwa M."/>
        </authorList>
    </citation>
    <scope>NUCLEOTIDE SEQUENCE [LARGE SCALE GENOMIC DNA]</scope>
</reference>
<dbReference type="AlphaFoldDB" id="X6P8S1"/>
<dbReference type="GO" id="GO:0005524">
    <property type="term" value="F:ATP binding"/>
    <property type="evidence" value="ECO:0007669"/>
    <property type="project" value="UniProtKB-KW"/>
</dbReference>
<dbReference type="GO" id="GO:0004674">
    <property type="term" value="F:protein serine/threonine kinase activity"/>
    <property type="evidence" value="ECO:0007669"/>
    <property type="project" value="UniProtKB-KW"/>
</dbReference>
<protein>
    <recommendedName>
        <fullName evidence="7">AGC-kinase C-terminal domain-containing protein</fullName>
    </recommendedName>
</protein>
<evidence type="ECO:0000256" key="6">
    <source>
        <dbReference type="SAM" id="MobiDB-lite"/>
    </source>
</evidence>
<accession>X6P8S1</accession>
<evidence type="ECO:0000313" key="9">
    <source>
        <dbReference type="Proteomes" id="UP000023152"/>
    </source>
</evidence>
<name>X6P8S1_RETFI</name>
<evidence type="ECO:0000256" key="1">
    <source>
        <dbReference type="ARBA" id="ARBA00022527"/>
    </source>
</evidence>
<evidence type="ECO:0000259" key="7">
    <source>
        <dbReference type="PROSITE" id="PS51285"/>
    </source>
</evidence>
<keyword evidence="4" id="KW-0418">Kinase</keyword>
<keyword evidence="1" id="KW-0723">Serine/threonine-protein kinase</keyword>
<evidence type="ECO:0000256" key="5">
    <source>
        <dbReference type="ARBA" id="ARBA00022840"/>
    </source>
</evidence>
<dbReference type="InterPro" id="IPR000961">
    <property type="entry name" value="AGC-kinase_C"/>
</dbReference>
<comment type="caution">
    <text evidence="8">The sequence shown here is derived from an EMBL/GenBank/DDBJ whole genome shotgun (WGS) entry which is preliminary data.</text>
</comment>
<proteinExistence type="predicted"/>
<dbReference type="PROSITE" id="PS51285">
    <property type="entry name" value="AGC_KINASE_CTER"/>
    <property type="match status" value="1"/>
</dbReference>
<keyword evidence="3" id="KW-0547">Nucleotide-binding</keyword>
<organism evidence="8 9">
    <name type="scientific">Reticulomyxa filosa</name>
    <dbReference type="NCBI Taxonomy" id="46433"/>
    <lineage>
        <taxon>Eukaryota</taxon>
        <taxon>Sar</taxon>
        <taxon>Rhizaria</taxon>
        <taxon>Retaria</taxon>
        <taxon>Foraminifera</taxon>
        <taxon>Monothalamids</taxon>
        <taxon>Reticulomyxidae</taxon>
        <taxon>Reticulomyxa</taxon>
    </lineage>
</organism>
<feature type="domain" description="AGC-kinase C-terminal" evidence="7">
    <location>
        <begin position="1"/>
        <end position="69"/>
    </location>
</feature>
<keyword evidence="5" id="KW-0067">ATP-binding</keyword>